<dbReference type="GO" id="GO:0016287">
    <property type="term" value="F:glycerone-phosphate O-acyltransferase activity"/>
    <property type="evidence" value="ECO:0007669"/>
    <property type="project" value="UniProtKB-EC"/>
</dbReference>
<keyword evidence="1" id="KW-0812">Transmembrane</keyword>
<feature type="domain" description="Phospholipid/glycerol acyltransferase" evidence="2">
    <location>
        <begin position="47"/>
        <end position="245"/>
    </location>
</feature>
<dbReference type="GO" id="GO:0004366">
    <property type="term" value="F:glycerol-3-phosphate O-acyltransferase activity"/>
    <property type="evidence" value="ECO:0007669"/>
    <property type="project" value="TreeGrafter"/>
</dbReference>
<organism evidence="3 4">
    <name type="scientific">Theileria equi strain WA</name>
    <dbReference type="NCBI Taxonomy" id="1537102"/>
    <lineage>
        <taxon>Eukaryota</taxon>
        <taxon>Sar</taxon>
        <taxon>Alveolata</taxon>
        <taxon>Apicomplexa</taxon>
        <taxon>Aconoidasida</taxon>
        <taxon>Piroplasmida</taxon>
        <taxon>Theileriidae</taxon>
        <taxon>Theileria</taxon>
    </lineage>
</organism>
<dbReference type="GeneID" id="15803321"/>
<dbReference type="PANTHER" id="PTHR31605:SF0">
    <property type="entry name" value="GLYCEROL-3-PHOSPHATE O-ACYLTRANSFERASE 1"/>
    <property type="match status" value="1"/>
</dbReference>
<dbReference type="KEGG" id="beq:BEWA_032350"/>
<feature type="transmembrane region" description="Helical" evidence="1">
    <location>
        <begin position="443"/>
        <end position="465"/>
    </location>
</feature>
<evidence type="ECO:0000313" key="3">
    <source>
        <dbReference type="EMBL" id="AFZ80382.1"/>
    </source>
</evidence>
<feature type="transmembrane region" description="Helical" evidence="1">
    <location>
        <begin position="394"/>
        <end position="412"/>
    </location>
</feature>
<dbReference type="EC" id="2.3.1.42" evidence="3"/>
<evidence type="ECO:0000313" key="4">
    <source>
        <dbReference type="Proteomes" id="UP000031512"/>
    </source>
</evidence>
<keyword evidence="3" id="KW-0012">Acyltransferase</keyword>
<dbReference type="STRING" id="1537102.L0AXV0"/>
<dbReference type="VEuPathDB" id="PiroplasmaDB:BEWA_032350"/>
<name>L0AXV0_THEEQ</name>
<dbReference type="Proteomes" id="UP000031512">
    <property type="component" value="Chromosome 1"/>
</dbReference>
<evidence type="ECO:0000259" key="2">
    <source>
        <dbReference type="SMART" id="SM00563"/>
    </source>
</evidence>
<dbReference type="GO" id="GO:0008654">
    <property type="term" value="P:phospholipid biosynthetic process"/>
    <property type="evidence" value="ECO:0007669"/>
    <property type="project" value="TreeGrafter"/>
</dbReference>
<dbReference type="Pfam" id="PF01553">
    <property type="entry name" value="Acyltransferase"/>
    <property type="match status" value="2"/>
</dbReference>
<keyword evidence="4" id="KW-1185">Reference proteome</keyword>
<dbReference type="eggNOG" id="ENOG502QQ2N">
    <property type="taxonomic scope" value="Eukaryota"/>
</dbReference>
<accession>L0AXV0</accession>
<dbReference type="SUPFAM" id="SSF69593">
    <property type="entry name" value="Glycerol-3-phosphate (1)-acyltransferase"/>
    <property type="match status" value="2"/>
</dbReference>
<sequence>MMTITSSDFRVFNCYLFIKWLSSIVVRSIFTKITIIHEERLPLYGPVIVVGNHNNQFLDAALLIYAIPRQISFIIAAKTLKRKLIGTLASLAGCISVYRPEDLKYSGVGTITWENDSTVLVGKDTKFRVDLSIGDKIVFGPHRIPVRDIVSDTELILESPVPQTCSDKQHGEPFLIVPKVDQSEAYQAVSASLRYGNAIVIFPEGGSHDRTNLLPLKPGVALMAFNSLLDGAEDVVIVPVGLISNNLRNDQSYATIYYGNAITITKEDIEEFQVDRRATVSKILGQIETGLKHCMITAPNIRIKEWIDLCASLYPPERSLIPTSIAFELRQIISTIFWKHEDSPETQQLIEHLSGYQKRLDNSFLRDGEVWLLKQSLHSAILLLIENTVRLGCYVLMGLSFAPLWFPLYAISKVLAERHRIKALNNSSVKLDASDVVASYKMLVLIVIVPLFNFCYGFLLGLWLYVELKKILMVTLACMVTLPIFYYINLKYARKIPRLLRQLHVVPLIVIGKINTWRETERELITMRTELQLLVREFVHKMGPKVSETFLDDLGAVIPRVLVDADTSRLKRIKDHWMPIFVRDFSEIREEIL</sequence>
<dbReference type="EMBL" id="CP001669">
    <property type="protein sequence ID" value="AFZ80382.1"/>
    <property type="molecule type" value="Genomic_DNA"/>
</dbReference>
<keyword evidence="1" id="KW-1133">Transmembrane helix</keyword>
<dbReference type="AlphaFoldDB" id="L0AXV0"/>
<dbReference type="PANTHER" id="PTHR31605">
    <property type="entry name" value="GLYCEROL-3-PHOSPHATE O-ACYLTRANSFERASE 1"/>
    <property type="match status" value="1"/>
</dbReference>
<dbReference type="InterPro" id="IPR002123">
    <property type="entry name" value="Plipid/glycerol_acylTrfase"/>
</dbReference>
<reference evidence="3 4" key="1">
    <citation type="journal article" date="2012" name="BMC Genomics">
        <title>Comparative genomic analysis and phylogenetic position of Theileria equi.</title>
        <authorList>
            <person name="Kappmeyer L.S."/>
            <person name="Thiagarajan M."/>
            <person name="Herndon D.R."/>
            <person name="Ramsay J.D."/>
            <person name="Caler E."/>
            <person name="Djikeng A."/>
            <person name="Gillespie J.J."/>
            <person name="Lau A.O."/>
            <person name="Roalson E.H."/>
            <person name="Silva J.C."/>
            <person name="Silva M.G."/>
            <person name="Suarez C.E."/>
            <person name="Ueti M.W."/>
            <person name="Nene V.M."/>
            <person name="Mealey R.H."/>
            <person name="Knowles D.P."/>
            <person name="Brayton K.A."/>
        </authorList>
    </citation>
    <scope>NUCLEOTIDE SEQUENCE [LARGE SCALE GENOMIC DNA]</scope>
    <source>
        <strain evidence="3 4">WA</strain>
    </source>
</reference>
<gene>
    <name evidence="3" type="ORF">BEWA_032350</name>
</gene>
<dbReference type="OrthoDB" id="2427554at2759"/>
<dbReference type="InterPro" id="IPR052744">
    <property type="entry name" value="GPAT/DAPAT"/>
</dbReference>
<feature type="transmembrane region" description="Helical" evidence="1">
    <location>
        <begin position="471"/>
        <end position="488"/>
    </location>
</feature>
<keyword evidence="1" id="KW-0472">Membrane</keyword>
<dbReference type="SMART" id="SM00563">
    <property type="entry name" value="PlsC"/>
    <property type="match status" value="1"/>
</dbReference>
<dbReference type="RefSeq" id="XP_004830048.1">
    <property type="nucleotide sequence ID" value="XM_004829991.1"/>
</dbReference>
<keyword evidence="3" id="KW-0808">Transferase</keyword>
<evidence type="ECO:0000256" key="1">
    <source>
        <dbReference type="SAM" id="Phobius"/>
    </source>
</evidence>
<protein>
    <submittedName>
        <fullName evidence="3">Glycerol-3-phosphate acyltransferase, putative</fullName>
        <ecNumber evidence="3">2.3.1.42</ecNumber>
    </submittedName>
</protein>
<proteinExistence type="predicted"/>